<dbReference type="Pfam" id="PF00773">
    <property type="entry name" value="RNB"/>
    <property type="match status" value="1"/>
</dbReference>
<dbReference type="OrthoDB" id="2285229at2759"/>
<dbReference type="GeneID" id="28827861"/>
<dbReference type="FunCoup" id="A0A194XRI4">
    <property type="interactions" value="105"/>
</dbReference>
<dbReference type="InterPro" id="IPR001900">
    <property type="entry name" value="RNase_II/R"/>
</dbReference>
<reference evidence="2 3" key="1">
    <citation type="submission" date="2015-10" db="EMBL/GenBank/DDBJ databases">
        <title>Full genome of DAOMC 229536 Phialocephala scopiformis, a fungal endophyte of spruce producing the potent anti-insectan compound rugulosin.</title>
        <authorList>
            <consortium name="DOE Joint Genome Institute"/>
            <person name="Walker A.K."/>
            <person name="Frasz S.L."/>
            <person name="Seifert K.A."/>
            <person name="Miller J.D."/>
            <person name="Mondo S.J."/>
            <person name="Labutti K."/>
            <person name="Lipzen A."/>
            <person name="Dockter R."/>
            <person name="Kennedy M."/>
            <person name="Grigoriev I.V."/>
            <person name="Spatafora J.W."/>
        </authorList>
    </citation>
    <scope>NUCLEOTIDE SEQUENCE [LARGE SCALE GENOMIC DNA]</scope>
    <source>
        <strain evidence="2 3">CBS 120377</strain>
    </source>
</reference>
<sequence>MIRSSTSKLRERVLKRYVCWQCLSKFQQWTSNTAVRQASNATRPSRLEDARVRLGQRQFNAGRSARATVEAQSANALPQEPPLYQANIRERLKQWELENAESVNTELPDIVARMSGNNIVNQAIRPQSSEFFIDMDPEESVDEEHNRYSIRANEMDMVDVGLRRNFLLPGDMVEVLSLGGQRRELAIFIQDFTKQAQFYTMSGRWLHKTADIIKFFVPNFVKPEELEAIKPWLPDADLSEDMVDKLQSFDLVQVPRNFGKPLVEKMKAFWAEADQAYQTAATKMDNAHSLVAHSSKFTYATLEQIANKILSDTIPKMEDGKFPYHVLYSLHRSILQDDIGFRPTLKQIMRGESDYEINSLSEVTALRRITEKIRADRTARIGRRRGFLELPSTEHLNKFVKKAREIIDASRKLREFTECGVLGPSKKEIPEGSNIRVGEVVASFTDRDRDFIYFLESWACLKSFSTHSPFNGIGSGILRAIGRYQNVPLNKTTAFTCLMELGIIPPWETQASFELRLPYTSSRVIKPSAYTYGTISDQMGSMRRDWGNLQVYCVDDVSACEIDDGFSVETTDNPDEFWVHVHIADPAAHLEPESPAAEWASSLTMSVYLPDRTVPMLHPDWVKSKVSLGPNKPCLTHSVKLNLAGEILDINMTPGLIRNVAYLTPAVLHEAIFEAPPVRSIRYTIGKHSFEDTPSRPLLQTHELSDEQKRDMKLLHKLSLAKQAVKEKKGSLRFFTTQVDASTSFGGPSWTRPIGWGVRFHGDPSIRLSIPPINDQGIDLTQSGGAMVVSTMMLLAGEAAAEWCHARGIPVIYRISPYNPSKDDPLQYYSDYVLPSMDEAGYPKLEYAMQYLRLVGKTQPSTTPGPHLGVGVNKVMQSTSPLRRFGDLVNHWQIEAALREEARTGTSLVGNTKEDFLPYSKAQIDAMLPRLAERERFIKQGEAKANREWTLKYLVRVWKFGESKIASPLLFYIRSVDPFLRRAGGVLPYLRIGGIMPIPESMRAEELDVGDAFEVEIESIDVYERVLILKYVRKVPIAEVAEIDASLASTLKAISPQSDPVSPSTE</sequence>
<keyword evidence="3" id="KW-1185">Reference proteome</keyword>
<dbReference type="PANTHER" id="PTHR23355:SF65">
    <property type="entry name" value="EXORIBONUCLEASE CYT-4, PUTATIVE (AFU_ORTHOLOGUE AFUA_7G01550)-RELATED"/>
    <property type="match status" value="1"/>
</dbReference>
<proteinExistence type="predicted"/>
<dbReference type="STRING" id="149040.A0A194XRI4"/>
<dbReference type="GO" id="GO:0006402">
    <property type="term" value="P:mRNA catabolic process"/>
    <property type="evidence" value="ECO:0007669"/>
    <property type="project" value="TreeGrafter"/>
</dbReference>
<dbReference type="Proteomes" id="UP000070700">
    <property type="component" value="Unassembled WGS sequence"/>
</dbReference>
<dbReference type="GO" id="GO:0000932">
    <property type="term" value="C:P-body"/>
    <property type="evidence" value="ECO:0007669"/>
    <property type="project" value="TreeGrafter"/>
</dbReference>
<dbReference type="PANTHER" id="PTHR23355">
    <property type="entry name" value="RIBONUCLEASE"/>
    <property type="match status" value="1"/>
</dbReference>
<dbReference type="AlphaFoldDB" id="A0A194XRI4"/>
<evidence type="ECO:0000259" key="1">
    <source>
        <dbReference type="SMART" id="SM00955"/>
    </source>
</evidence>
<protein>
    <submittedName>
        <fullName evidence="2">RNB-domain-containing protein</fullName>
    </submittedName>
</protein>
<dbReference type="Pfam" id="PF25522">
    <property type="entry name" value="OB_cyt-4"/>
    <property type="match status" value="1"/>
</dbReference>
<dbReference type="InterPro" id="IPR057912">
    <property type="entry name" value="OB_CYT4_C"/>
</dbReference>
<accession>A0A194XRI4</accession>
<feature type="domain" description="RNB" evidence="1">
    <location>
        <begin position="543"/>
        <end position="900"/>
    </location>
</feature>
<dbReference type="SMART" id="SM00955">
    <property type="entry name" value="RNB"/>
    <property type="match status" value="1"/>
</dbReference>
<dbReference type="KEGG" id="psco:LY89DRAFT_714495"/>
<name>A0A194XRI4_MOLSC</name>
<dbReference type="EMBL" id="KQ947406">
    <property type="protein sequence ID" value="KUJ22761.1"/>
    <property type="molecule type" value="Genomic_DNA"/>
</dbReference>
<dbReference type="GO" id="GO:0003723">
    <property type="term" value="F:RNA binding"/>
    <property type="evidence" value="ECO:0007669"/>
    <property type="project" value="InterPro"/>
</dbReference>
<evidence type="ECO:0000313" key="3">
    <source>
        <dbReference type="Proteomes" id="UP000070700"/>
    </source>
</evidence>
<dbReference type="GO" id="GO:0000175">
    <property type="term" value="F:3'-5'-RNA exonuclease activity"/>
    <property type="evidence" value="ECO:0007669"/>
    <property type="project" value="TreeGrafter"/>
</dbReference>
<dbReference type="InParanoid" id="A0A194XRI4"/>
<dbReference type="InterPro" id="IPR050180">
    <property type="entry name" value="RNR_Ribonuclease"/>
</dbReference>
<evidence type="ECO:0000313" key="2">
    <source>
        <dbReference type="EMBL" id="KUJ22761.1"/>
    </source>
</evidence>
<dbReference type="InterPro" id="IPR056624">
    <property type="entry name" value="WH_CYT4"/>
</dbReference>
<dbReference type="Pfam" id="PF23216">
    <property type="entry name" value="WHD_CYT4"/>
    <property type="match status" value="1"/>
</dbReference>
<organism evidence="2 3">
    <name type="scientific">Mollisia scopiformis</name>
    <name type="common">Conifer needle endophyte fungus</name>
    <name type="synonym">Phialocephala scopiformis</name>
    <dbReference type="NCBI Taxonomy" id="149040"/>
    <lineage>
        <taxon>Eukaryota</taxon>
        <taxon>Fungi</taxon>
        <taxon>Dikarya</taxon>
        <taxon>Ascomycota</taxon>
        <taxon>Pezizomycotina</taxon>
        <taxon>Leotiomycetes</taxon>
        <taxon>Helotiales</taxon>
        <taxon>Mollisiaceae</taxon>
        <taxon>Mollisia</taxon>
    </lineage>
</organism>
<dbReference type="SUPFAM" id="SSF50249">
    <property type="entry name" value="Nucleic acid-binding proteins"/>
    <property type="match status" value="1"/>
</dbReference>
<dbReference type="RefSeq" id="XP_018077116.1">
    <property type="nucleotide sequence ID" value="XM_018218135.1"/>
</dbReference>
<dbReference type="InterPro" id="IPR056625">
    <property type="entry name" value="SH3_CYT4"/>
</dbReference>
<gene>
    <name evidence="2" type="ORF">LY89DRAFT_714495</name>
</gene>
<dbReference type="InterPro" id="IPR012340">
    <property type="entry name" value="NA-bd_OB-fold"/>
</dbReference>
<dbReference type="Pfam" id="PF23214">
    <property type="entry name" value="SH3_CYT4"/>
    <property type="match status" value="1"/>
</dbReference>